<dbReference type="Gene3D" id="3.40.50.150">
    <property type="entry name" value="Vaccinia Virus protein VP39"/>
    <property type="match status" value="1"/>
</dbReference>
<organism evidence="4 5">
    <name type="scientific">Chryseosolibacter histidini</name>
    <dbReference type="NCBI Taxonomy" id="2782349"/>
    <lineage>
        <taxon>Bacteria</taxon>
        <taxon>Pseudomonadati</taxon>
        <taxon>Bacteroidota</taxon>
        <taxon>Cytophagia</taxon>
        <taxon>Cytophagales</taxon>
        <taxon>Chryseotaleaceae</taxon>
        <taxon>Chryseosolibacter</taxon>
    </lineage>
</organism>
<name>A0AAP2DM97_9BACT</name>
<dbReference type="CDD" id="cd02440">
    <property type="entry name" value="AdoMet_MTases"/>
    <property type="match status" value="1"/>
</dbReference>
<dbReference type="PANTHER" id="PTHR43861:SF1">
    <property type="entry name" value="TRANS-ACONITATE 2-METHYLTRANSFERASE"/>
    <property type="match status" value="1"/>
</dbReference>
<feature type="domain" description="Methyltransferase" evidence="3">
    <location>
        <begin position="53"/>
        <end position="147"/>
    </location>
</feature>
<protein>
    <submittedName>
        <fullName evidence="4">Methyltransferase domain-containing protein</fullName>
    </submittedName>
</protein>
<sequence>MIQAIDHQEAVNRAFTRQSTRYDEEDRANPVLQDMRHQVYEHLDQFLKPGSHVLELNAGTGIDALHLTSLGHRVHAIDISDGMIREIEKKIATHQRSGMLTCQQLSYDQLNQVEGEFDYVFSNFGGLNCIRNLAEVTRHLPTLLKKGAYVTWVIMPPVCVWELLWIFKGHPRQAFRRFGSEGVLAHLEGEFFRTYYHSLSDIRTAFGPSFEFIKTEGLAALSPQPHRGDFPRLHPRLYATLRKTDALLRNNFPFNRWADHIIVTFQYNPPI</sequence>
<dbReference type="GO" id="GO:0008168">
    <property type="term" value="F:methyltransferase activity"/>
    <property type="evidence" value="ECO:0007669"/>
    <property type="project" value="UniProtKB-KW"/>
</dbReference>
<dbReference type="Proteomes" id="UP001319200">
    <property type="component" value="Unassembled WGS sequence"/>
</dbReference>
<dbReference type="PANTHER" id="PTHR43861">
    <property type="entry name" value="TRANS-ACONITATE 2-METHYLTRANSFERASE-RELATED"/>
    <property type="match status" value="1"/>
</dbReference>
<accession>A0AAP2DM97</accession>
<evidence type="ECO:0000313" key="5">
    <source>
        <dbReference type="Proteomes" id="UP001319200"/>
    </source>
</evidence>
<dbReference type="EMBL" id="JAHESF010000019">
    <property type="protein sequence ID" value="MBT1698971.1"/>
    <property type="molecule type" value="Genomic_DNA"/>
</dbReference>
<gene>
    <name evidence="4" type="ORF">KK083_18905</name>
</gene>
<comment type="caution">
    <text evidence="4">The sequence shown here is derived from an EMBL/GenBank/DDBJ whole genome shotgun (WGS) entry which is preliminary data.</text>
</comment>
<keyword evidence="1 4" id="KW-0489">Methyltransferase</keyword>
<dbReference type="InterPro" id="IPR041698">
    <property type="entry name" value="Methyltransf_25"/>
</dbReference>
<evidence type="ECO:0000313" key="4">
    <source>
        <dbReference type="EMBL" id="MBT1698971.1"/>
    </source>
</evidence>
<reference evidence="4 5" key="1">
    <citation type="submission" date="2021-05" db="EMBL/GenBank/DDBJ databases">
        <title>A Polyphasic approach of four new species of the genus Ohtaekwangia: Ohtaekwangia histidinii sp. nov., Ohtaekwangia cretensis sp. nov., Ohtaekwangia indiensis sp. nov., Ohtaekwangia reichenbachii sp. nov. from diverse environment.</title>
        <authorList>
            <person name="Octaviana S."/>
        </authorList>
    </citation>
    <scope>NUCLEOTIDE SEQUENCE [LARGE SCALE GENOMIC DNA]</scope>
    <source>
        <strain evidence="4 5">PWU4</strain>
    </source>
</reference>
<proteinExistence type="predicted"/>
<evidence type="ECO:0000256" key="1">
    <source>
        <dbReference type="ARBA" id="ARBA00022603"/>
    </source>
</evidence>
<dbReference type="Pfam" id="PF13649">
    <property type="entry name" value="Methyltransf_25"/>
    <property type="match status" value="1"/>
</dbReference>
<dbReference type="RefSeq" id="WP_254166178.1">
    <property type="nucleotide sequence ID" value="NZ_JAHESF010000019.1"/>
</dbReference>
<keyword evidence="5" id="KW-1185">Reference proteome</keyword>
<evidence type="ECO:0000256" key="2">
    <source>
        <dbReference type="ARBA" id="ARBA00022679"/>
    </source>
</evidence>
<dbReference type="GO" id="GO:0032259">
    <property type="term" value="P:methylation"/>
    <property type="evidence" value="ECO:0007669"/>
    <property type="project" value="UniProtKB-KW"/>
</dbReference>
<keyword evidence="2" id="KW-0808">Transferase</keyword>
<dbReference type="InterPro" id="IPR029063">
    <property type="entry name" value="SAM-dependent_MTases_sf"/>
</dbReference>
<evidence type="ECO:0000259" key="3">
    <source>
        <dbReference type="Pfam" id="PF13649"/>
    </source>
</evidence>
<dbReference type="AlphaFoldDB" id="A0AAP2DM97"/>
<dbReference type="SUPFAM" id="SSF53335">
    <property type="entry name" value="S-adenosyl-L-methionine-dependent methyltransferases"/>
    <property type="match status" value="1"/>
</dbReference>